<keyword evidence="3" id="KW-0489">Methyltransferase</keyword>
<evidence type="ECO:0000256" key="3">
    <source>
        <dbReference type="ARBA" id="ARBA00022603"/>
    </source>
</evidence>
<comment type="caution">
    <text evidence="7">The sequence shown here is derived from an EMBL/GenBank/DDBJ whole genome shotgun (WGS) entry which is preliminary data.</text>
</comment>
<dbReference type="InterPro" id="IPR002052">
    <property type="entry name" value="DNA_methylase_N6_adenine_CS"/>
</dbReference>
<reference evidence="7 8" key="1">
    <citation type="submission" date="2017-03" db="EMBL/GenBank/DDBJ databases">
        <title>Whole genome sequences of fourteen strains of Bradyrhizobium canariense and one strain of Bradyrhizobium japonicum isolated from Lupinus (Papilionoideae: Genisteae) species in Algeria.</title>
        <authorList>
            <person name="Crovadore J."/>
            <person name="Chekireb D."/>
            <person name="Brachmann A."/>
            <person name="Chablais R."/>
            <person name="Cochard B."/>
            <person name="Lefort F."/>
        </authorList>
    </citation>
    <scope>NUCLEOTIDE SEQUENCE [LARGE SCALE GENOMIC DNA]</scope>
    <source>
        <strain evidence="7 8">UBMA197</strain>
    </source>
</reference>
<dbReference type="GO" id="GO:0032259">
    <property type="term" value="P:methylation"/>
    <property type="evidence" value="ECO:0007669"/>
    <property type="project" value="UniProtKB-KW"/>
</dbReference>
<protein>
    <recommendedName>
        <fullName evidence="2">site-specific DNA-methyltransferase (adenine-specific)</fullName>
        <ecNumber evidence="2">2.1.1.72</ecNumber>
    </recommendedName>
</protein>
<dbReference type="Pfam" id="PF02086">
    <property type="entry name" value="MethyltransfD12"/>
    <property type="match status" value="1"/>
</dbReference>
<evidence type="ECO:0000256" key="1">
    <source>
        <dbReference type="ARBA" id="ARBA00006594"/>
    </source>
</evidence>
<accession>A0A1Y2JSF5</accession>
<dbReference type="InterPro" id="IPR012327">
    <property type="entry name" value="MeTrfase_D12"/>
</dbReference>
<gene>
    <name evidence="7" type="ORF">BSZ19_11505</name>
</gene>
<evidence type="ECO:0000256" key="6">
    <source>
        <dbReference type="ARBA" id="ARBA00047942"/>
    </source>
</evidence>
<dbReference type="InterPro" id="IPR023095">
    <property type="entry name" value="Ade_MeTrfase_dom_2"/>
</dbReference>
<comment type="catalytic activity">
    <reaction evidence="6">
        <text>a 2'-deoxyadenosine in DNA + S-adenosyl-L-methionine = an N(6)-methyl-2'-deoxyadenosine in DNA + S-adenosyl-L-homocysteine + H(+)</text>
        <dbReference type="Rhea" id="RHEA:15197"/>
        <dbReference type="Rhea" id="RHEA-COMP:12418"/>
        <dbReference type="Rhea" id="RHEA-COMP:12419"/>
        <dbReference type="ChEBI" id="CHEBI:15378"/>
        <dbReference type="ChEBI" id="CHEBI:57856"/>
        <dbReference type="ChEBI" id="CHEBI:59789"/>
        <dbReference type="ChEBI" id="CHEBI:90615"/>
        <dbReference type="ChEBI" id="CHEBI:90616"/>
        <dbReference type="EC" id="2.1.1.72"/>
    </reaction>
</comment>
<evidence type="ECO:0000313" key="7">
    <source>
        <dbReference type="EMBL" id="OSJ34646.1"/>
    </source>
</evidence>
<keyword evidence="5" id="KW-0949">S-adenosyl-L-methionine</keyword>
<dbReference type="Gene3D" id="1.10.1020.10">
    <property type="entry name" value="Adenine-specific Methyltransferase, Domain 2"/>
    <property type="match status" value="1"/>
</dbReference>
<dbReference type="AlphaFoldDB" id="A0A1Y2JSF5"/>
<dbReference type="SUPFAM" id="SSF53335">
    <property type="entry name" value="S-adenosyl-L-methionine-dependent methyltransferases"/>
    <property type="match status" value="1"/>
</dbReference>
<dbReference type="Proteomes" id="UP000193335">
    <property type="component" value="Unassembled WGS sequence"/>
</dbReference>
<dbReference type="GO" id="GO:0003676">
    <property type="term" value="F:nucleic acid binding"/>
    <property type="evidence" value="ECO:0007669"/>
    <property type="project" value="InterPro"/>
</dbReference>
<evidence type="ECO:0000256" key="5">
    <source>
        <dbReference type="ARBA" id="ARBA00022691"/>
    </source>
</evidence>
<sequence>MPLVINCELFTSKFRVHSICAGFGGRPVSRLSKLAVEREIISASPKGQTPPSLTLIKSVSETIAQLPSTRYYGSKRKLLPWIYDHVRTLEFDTVLDALGGTASVSLLFKAMRKTVTYHDGFRFNLDIASTLLSNQIAMTRDDVFQFLDNVTPVSGVVSRSFRGIYYKNRENSWIDGFVASLQRSDLSRAQTALLRYLLYQACLKKRPFNLFHRSNLHLRTNKGVSRSFGNHVTWERSFQHHIMQAYDELPSGLRTHAQCVVMQSGNVERIKPGYDLVYIDPPYVSEISRYNRDDYWRRYHFLEGLANYSTWEQRIDTASDIRLLRRPKWMLDWATKATFAERLFAFISTHKQSQVVLSYVTKACPGEREITRFFEDTFANVSIHSREHSHALGATPRRELLFIGRP</sequence>
<dbReference type="GO" id="GO:0009007">
    <property type="term" value="F:site-specific DNA-methyltransferase (adenine-specific) activity"/>
    <property type="evidence" value="ECO:0007669"/>
    <property type="project" value="UniProtKB-EC"/>
</dbReference>
<dbReference type="EMBL" id="NAFL01000229">
    <property type="protein sequence ID" value="OSJ34646.1"/>
    <property type="molecule type" value="Genomic_DNA"/>
</dbReference>
<organism evidence="7 8">
    <name type="scientific">Bradyrhizobium japonicum</name>
    <dbReference type="NCBI Taxonomy" id="375"/>
    <lineage>
        <taxon>Bacteria</taxon>
        <taxon>Pseudomonadati</taxon>
        <taxon>Pseudomonadota</taxon>
        <taxon>Alphaproteobacteria</taxon>
        <taxon>Hyphomicrobiales</taxon>
        <taxon>Nitrobacteraceae</taxon>
        <taxon>Bradyrhizobium</taxon>
    </lineage>
</organism>
<evidence type="ECO:0000256" key="4">
    <source>
        <dbReference type="ARBA" id="ARBA00022679"/>
    </source>
</evidence>
<dbReference type="PRINTS" id="PR00505">
    <property type="entry name" value="D12N6MTFRASE"/>
</dbReference>
<proteinExistence type="inferred from homology"/>
<comment type="similarity">
    <text evidence="1">Belongs to the N(4)/N(6)-methyltransferase family.</text>
</comment>
<evidence type="ECO:0000256" key="2">
    <source>
        <dbReference type="ARBA" id="ARBA00011900"/>
    </source>
</evidence>
<keyword evidence="4" id="KW-0808">Transferase</keyword>
<dbReference type="PROSITE" id="PS00092">
    <property type="entry name" value="N6_MTASE"/>
    <property type="match status" value="1"/>
</dbReference>
<dbReference type="GO" id="GO:0009307">
    <property type="term" value="P:DNA restriction-modification system"/>
    <property type="evidence" value="ECO:0007669"/>
    <property type="project" value="InterPro"/>
</dbReference>
<dbReference type="InterPro" id="IPR029063">
    <property type="entry name" value="SAM-dependent_MTases_sf"/>
</dbReference>
<name>A0A1Y2JSF5_BRAJP</name>
<evidence type="ECO:0000313" key="8">
    <source>
        <dbReference type="Proteomes" id="UP000193335"/>
    </source>
</evidence>
<dbReference type="Gene3D" id="3.40.50.150">
    <property type="entry name" value="Vaccinia Virus protein VP39"/>
    <property type="match status" value="1"/>
</dbReference>
<dbReference type="EC" id="2.1.1.72" evidence="2"/>